<evidence type="ECO:0000256" key="1">
    <source>
        <dbReference type="ARBA" id="ARBA00023172"/>
    </source>
</evidence>
<dbReference type="CDD" id="cd00397">
    <property type="entry name" value="DNA_BRE_C"/>
    <property type="match status" value="1"/>
</dbReference>
<evidence type="ECO:0000313" key="3">
    <source>
        <dbReference type="Proteomes" id="UP001355653"/>
    </source>
</evidence>
<organism evidence="2 3">
    <name type="scientific">Paenibacillus chondroitinus</name>
    <dbReference type="NCBI Taxonomy" id="59842"/>
    <lineage>
        <taxon>Bacteria</taxon>
        <taxon>Bacillati</taxon>
        <taxon>Bacillota</taxon>
        <taxon>Bacilli</taxon>
        <taxon>Bacillales</taxon>
        <taxon>Paenibacillaceae</taxon>
        <taxon>Paenibacillus</taxon>
    </lineage>
</organism>
<dbReference type="RefSeq" id="WP_127451365.1">
    <property type="nucleotide sequence ID" value="NZ_JAROBY010000075.1"/>
</dbReference>
<dbReference type="EMBL" id="JAROBY010000075">
    <property type="protein sequence ID" value="MEB4798462.1"/>
    <property type="molecule type" value="Genomic_DNA"/>
</dbReference>
<dbReference type="InterPro" id="IPR011010">
    <property type="entry name" value="DNA_brk_join_enz"/>
</dbReference>
<dbReference type="SUPFAM" id="SSF56349">
    <property type="entry name" value="DNA breaking-rejoining enzymes"/>
    <property type="match status" value="1"/>
</dbReference>
<protein>
    <submittedName>
        <fullName evidence="2">Site-specific integrase</fullName>
    </submittedName>
</protein>
<reference evidence="2 3" key="1">
    <citation type="submission" date="2023-03" db="EMBL/GenBank/DDBJ databases">
        <title>Bacillus Genome Sequencing.</title>
        <authorList>
            <person name="Dunlap C."/>
        </authorList>
    </citation>
    <scope>NUCLEOTIDE SEQUENCE [LARGE SCALE GENOMIC DNA]</scope>
    <source>
        <strain evidence="2 3">NRS-1351</strain>
    </source>
</reference>
<sequence>MIGLEAKKSPSSTPSFIKVDNLYIQLYAEKHITANELFLFRGKITQSVLDTPFKYYSNQFSDYQDSKVDKAYAYILGFLQRITIPLEWLLQSSVNPSSYPIEAVENFQVFEQLYDKYYPNYYKLDVKDKTLKQKRKKKVLLYIFKLWLAGYALFPRLGRKAINHEVLKQITERDASTQVIDTIRFLSFILYHEAHSLVKEILQVKNNTPLFKREFNKWNNIMNSYPSELTRSIHEYNFNISYLRVNNVGITSKPQEDSITLSSWVTYSASLINFAEELGINQVNTIQEALSHGIRHFLSRNRMMNYSDDFAKNTRIAIRKWLEWLSEAQQLNLNILKIVPFKLSRRTKTFGKLIDVASAHLLIETLLDDHSSYFDENKIFDFRLRRACLIQVATGARGSEVGLLLKDCLRNDHLGTVWLHFHKTKNGNPHDVVARSDVQKWVAELQTMSPSHKIAAPKALYPAGDDLNEFRLFANFFEDGPLTYDGINSFLEKIQHKIWGKQHPNGRAYTSHDLRRIHTLYMRIKGKTKHEIQDQLGQTNVDSQLPYLATKPLAHQQWFKEIAQKGIYKNVSNLENDHEGVTVPLDTVLEQTAKFEVSAHDISDVVKKMIEEQVTTDISPSFSTPSGTLAINQVSAGFPRRTHNCRAHELLNCGHTELHCFSCKKYMPDSDMLNEHKAEVLRYMILTKHNEYQAKKNKDALEKETILIRANDIRLLIKETFHELFKKFDLTEDSAGKIEIELQKKAEIYWRKNGKTKPSLTFHEAFQLITMEKTNA</sequence>
<dbReference type="Gene3D" id="1.10.443.10">
    <property type="entry name" value="Intergrase catalytic core"/>
    <property type="match status" value="1"/>
</dbReference>
<name>A0ABU6DL05_9BACL</name>
<accession>A0ABU6DL05</accession>
<gene>
    <name evidence="2" type="ORF">P5G65_31605</name>
</gene>
<comment type="caution">
    <text evidence="2">The sequence shown here is derived from an EMBL/GenBank/DDBJ whole genome shotgun (WGS) entry which is preliminary data.</text>
</comment>
<keyword evidence="3" id="KW-1185">Reference proteome</keyword>
<proteinExistence type="predicted"/>
<evidence type="ECO:0000313" key="2">
    <source>
        <dbReference type="EMBL" id="MEB4798462.1"/>
    </source>
</evidence>
<dbReference type="InterPro" id="IPR013762">
    <property type="entry name" value="Integrase-like_cat_sf"/>
</dbReference>
<keyword evidence="1" id="KW-0233">DNA recombination</keyword>
<dbReference type="Proteomes" id="UP001355653">
    <property type="component" value="Unassembled WGS sequence"/>
</dbReference>